<reference evidence="3" key="1">
    <citation type="journal article" date="2019" name="Int. J. Syst. Evol. Microbiol.">
        <title>The Global Catalogue of Microorganisms (GCM) 10K type strain sequencing project: providing services to taxonomists for standard genome sequencing and annotation.</title>
        <authorList>
            <consortium name="The Broad Institute Genomics Platform"/>
            <consortium name="The Broad Institute Genome Sequencing Center for Infectious Disease"/>
            <person name="Wu L."/>
            <person name="Ma J."/>
        </authorList>
    </citation>
    <scope>NUCLEOTIDE SEQUENCE [LARGE SCALE GENOMIC DNA]</scope>
    <source>
        <strain evidence="3">NBRC 111368</strain>
    </source>
</reference>
<proteinExistence type="predicted"/>
<accession>A0ABW1Z201</accession>
<keyword evidence="3" id="KW-1185">Reference proteome</keyword>
<keyword evidence="1" id="KW-1133">Transmembrane helix</keyword>
<dbReference type="InterPro" id="IPR008621">
    <property type="entry name" value="Cbb3-typ_cyt_oxidase_comp"/>
</dbReference>
<protein>
    <submittedName>
        <fullName evidence="2">Cbb3-type cytochrome c oxidase subunit 3</fullName>
    </submittedName>
</protein>
<gene>
    <name evidence="2" type="ORF">ACFQAU_15570</name>
</gene>
<keyword evidence="1" id="KW-0472">Membrane</keyword>
<evidence type="ECO:0000256" key="1">
    <source>
        <dbReference type="SAM" id="Phobius"/>
    </source>
</evidence>
<dbReference type="CDD" id="cd01324">
    <property type="entry name" value="cbb3_Oxidase_CcoQ"/>
    <property type="match status" value="1"/>
</dbReference>
<sequence>MDTYSFLRELADSWALLILTLIFLGVIGWAFRPGARALHDDAAAVPFRNEEPDQARHDGAQP</sequence>
<dbReference type="Proteomes" id="UP001596403">
    <property type="component" value="Unassembled WGS sequence"/>
</dbReference>
<name>A0ABW1Z201_9RHOB</name>
<evidence type="ECO:0000313" key="2">
    <source>
        <dbReference type="EMBL" id="MFC6642900.1"/>
    </source>
</evidence>
<feature type="transmembrane region" description="Helical" evidence="1">
    <location>
        <begin position="14"/>
        <end position="31"/>
    </location>
</feature>
<dbReference type="Pfam" id="PF05545">
    <property type="entry name" value="FixQ"/>
    <property type="match status" value="1"/>
</dbReference>
<organism evidence="2 3">
    <name type="scientific">Sulfitobacter profundi</name>
    <dbReference type="NCBI Taxonomy" id="2679961"/>
    <lineage>
        <taxon>Bacteria</taxon>
        <taxon>Pseudomonadati</taxon>
        <taxon>Pseudomonadota</taxon>
        <taxon>Alphaproteobacteria</taxon>
        <taxon>Rhodobacterales</taxon>
        <taxon>Roseobacteraceae</taxon>
        <taxon>Sulfitobacter</taxon>
    </lineage>
</organism>
<keyword evidence="1" id="KW-0812">Transmembrane</keyword>
<dbReference type="EMBL" id="JBHSWA010000001">
    <property type="protein sequence ID" value="MFC6642900.1"/>
    <property type="molecule type" value="Genomic_DNA"/>
</dbReference>
<comment type="caution">
    <text evidence="2">The sequence shown here is derived from an EMBL/GenBank/DDBJ whole genome shotgun (WGS) entry which is preliminary data.</text>
</comment>
<evidence type="ECO:0000313" key="3">
    <source>
        <dbReference type="Proteomes" id="UP001596403"/>
    </source>
</evidence>
<dbReference type="RefSeq" id="WP_120351105.1">
    <property type="nucleotide sequence ID" value="NZ_JBHSWA010000001.1"/>
</dbReference>